<proteinExistence type="predicted"/>
<reference evidence="1 2" key="1">
    <citation type="submission" date="2013-09" db="EMBL/GenBank/DDBJ databases">
        <title>Corchorus capsularis genome sequencing.</title>
        <authorList>
            <person name="Alam M."/>
            <person name="Haque M.S."/>
            <person name="Islam M.S."/>
            <person name="Emdad E.M."/>
            <person name="Islam M.M."/>
            <person name="Ahmed B."/>
            <person name="Halim A."/>
            <person name="Hossen Q.M.M."/>
            <person name="Hossain M.Z."/>
            <person name="Ahmed R."/>
            <person name="Khan M.M."/>
            <person name="Islam R."/>
            <person name="Rashid M.M."/>
            <person name="Khan S.A."/>
            <person name="Rahman M.S."/>
            <person name="Alam M."/>
        </authorList>
    </citation>
    <scope>NUCLEOTIDE SEQUENCE [LARGE SCALE GENOMIC DNA]</scope>
    <source>
        <strain evidence="2">cv. CVL-1</strain>
        <tissue evidence="1">Whole seedling</tissue>
    </source>
</reference>
<accession>A0A1R3I115</accession>
<keyword evidence="1" id="KW-0670">Pyruvate</keyword>
<dbReference type="STRING" id="210143.A0A1R3I115"/>
<dbReference type="Proteomes" id="UP000188268">
    <property type="component" value="Unassembled WGS sequence"/>
</dbReference>
<feature type="non-terminal residue" evidence="1">
    <location>
        <position position="1"/>
    </location>
</feature>
<sequence length="108" mass="11761">FCRFILRNALFCSGILTLPLSFLLHQMKMVHLLSGGPRTTVATPLAKKLAKQHKLNFELWWEQGHMRITPADIEAEAGIFSSKKNVGPAVVAQATPAAPPKPATAAPF</sequence>
<evidence type="ECO:0000313" key="1">
    <source>
        <dbReference type="EMBL" id="OMO76263.1"/>
    </source>
</evidence>
<comment type="caution">
    <text evidence="1">The sequence shown here is derived from an EMBL/GenBank/DDBJ whole genome shotgun (WGS) entry which is preliminary data.</text>
</comment>
<keyword evidence="2" id="KW-1185">Reference proteome</keyword>
<keyword evidence="1" id="KW-0808">Transferase</keyword>
<dbReference type="Gramene" id="OMO76263">
    <property type="protein sequence ID" value="OMO76263"/>
    <property type="gene ID" value="CCACVL1_15805"/>
</dbReference>
<evidence type="ECO:0000313" key="2">
    <source>
        <dbReference type="Proteomes" id="UP000188268"/>
    </source>
</evidence>
<dbReference type="GO" id="GO:0016740">
    <property type="term" value="F:transferase activity"/>
    <property type="evidence" value="ECO:0007669"/>
    <property type="project" value="UniProtKB-KW"/>
</dbReference>
<organism evidence="1 2">
    <name type="scientific">Corchorus capsularis</name>
    <name type="common">Jute</name>
    <dbReference type="NCBI Taxonomy" id="210143"/>
    <lineage>
        <taxon>Eukaryota</taxon>
        <taxon>Viridiplantae</taxon>
        <taxon>Streptophyta</taxon>
        <taxon>Embryophyta</taxon>
        <taxon>Tracheophyta</taxon>
        <taxon>Spermatophyta</taxon>
        <taxon>Magnoliopsida</taxon>
        <taxon>eudicotyledons</taxon>
        <taxon>Gunneridae</taxon>
        <taxon>Pentapetalae</taxon>
        <taxon>rosids</taxon>
        <taxon>malvids</taxon>
        <taxon>Malvales</taxon>
        <taxon>Malvaceae</taxon>
        <taxon>Grewioideae</taxon>
        <taxon>Apeibeae</taxon>
        <taxon>Corchorus</taxon>
    </lineage>
</organism>
<protein>
    <submittedName>
        <fullName evidence="1">Dihydrolipoyllysine-residue acetyltransferase component of pyruvate dehydrogenase complex</fullName>
    </submittedName>
</protein>
<name>A0A1R3I115_COCAP</name>
<dbReference type="EMBL" id="AWWV01010892">
    <property type="protein sequence ID" value="OMO76263.1"/>
    <property type="molecule type" value="Genomic_DNA"/>
</dbReference>
<gene>
    <name evidence="1" type="ORF">CCACVL1_15805</name>
</gene>
<dbReference type="AlphaFoldDB" id="A0A1R3I115"/>